<sequence>MVQRLGWMWRLCIDSPRSYLLHKSGLVSVVALWKKAQGYI</sequence>
<proteinExistence type="predicted"/>
<protein>
    <submittedName>
        <fullName evidence="1">Uncharacterized protein</fullName>
    </submittedName>
</protein>
<dbReference type="Proteomes" id="UP000199729">
    <property type="component" value="Chromosome"/>
</dbReference>
<accession>A0A221KAI3</accession>
<gene>
    <name evidence="1" type="ORF">VITFI_CDS0243</name>
</gene>
<dbReference type="EMBL" id="CP022423">
    <property type="protein sequence ID" value="ASM76022.1"/>
    <property type="molecule type" value="Genomic_DNA"/>
</dbReference>
<organism evidence="1 2">
    <name type="scientific">Vitreoscilla filiformis</name>
    <dbReference type="NCBI Taxonomy" id="63"/>
    <lineage>
        <taxon>Bacteria</taxon>
        <taxon>Pseudomonadati</taxon>
        <taxon>Pseudomonadota</taxon>
        <taxon>Betaproteobacteria</taxon>
        <taxon>Neisseriales</taxon>
        <taxon>Neisseriaceae</taxon>
        <taxon>Vitreoscilla</taxon>
    </lineage>
</organism>
<dbReference type="AlphaFoldDB" id="A0A221KAI3"/>
<reference evidence="1 2" key="1">
    <citation type="submission" date="2017-07" db="EMBL/GenBank/DDBJ databases">
        <title>Complete Genome Sequence of the cosmetic ferment Vitreoscilla filiformis (ATCC15551).</title>
        <authorList>
            <person name="Contreras S."/>
            <person name="Sagory-Zalkind P."/>
            <person name="Blanquart H."/>
            <person name="Iltis A."/>
            <person name="Morand S.C."/>
        </authorList>
    </citation>
    <scope>NUCLEOTIDE SEQUENCE [LARGE SCALE GENOMIC DNA]</scope>
    <source>
        <strain evidence="1 2">ATCC 15551</strain>
    </source>
</reference>
<evidence type="ECO:0000313" key="1">
    <source>
        <dbReference type="EMBL" id="ASM76022.1"/>
    </source>
</evidence>
<evidence type="ECO:0000313" key="2">
    <source>
        <dbReference type="Proteomes" id="UP000199729"/>
    </source>
</evidence>
<name>A0A221KAI3_VITFI</name>
<keyword evidence="2" id="KW-1185">Reference proteome</keyword>
<dbReference type="KEGG" id="vff:VITFI_CDS0243"/>